<dbReference type="Pfam" id="PF13671">
    <property type="entry name" value="AAA_33"/>
    <property type="match status" value="1"/>
</dbReference>
<dbReference type="Gene3D" id="3.40.50.300">
    <property type="entry name" value="P-loop containing nucleotide triphosphate hydrolases"/>
    <property type="match status" value="1"/>
</dbReference>
<evidence type="ECO:0000313" key="2">
    <source>
        <dbReference type="Proteomes" id="UP001589733"/>
    </source>
</evidence>
<dbReference type="RefSeq" id="WP_380013309.1">
    <property type="nucleotide sequence ID" value="NZ_JBHLYR010000055.1"/>
</dbReference>
<comment type="caution">
    <text evidence="1">The sequence shown here is derived from an EMBL/GenBank/DDBJ whole genome shotgun (WGS) entry which is preliminary data.</text>
</comment>
<organism evidence="1 2">
    <name type="scientific">Deinococcus oregonensis</name>
    <dbReference type="NCBI Taxonomy" id="1805970"/>
    <lineage>
        <taxon>Bacteria</taxon>
        <taxon>Thermotogati</taxon>
        <taxon>Deinococcota</taxon>
        <taxon>Deinococci</taxon>
        <taxon>Deinococcales</taxon>
        <taxon>Deinococcaceae</taxon>
        <taxon>Deinococcus</taxon>
    </lineage>
</organism>
<accession>A0ABV6B207</accession>
<dbReference type="InterPro" id="IPR027417">
    <property type="entry name" value="P-loop_NTPase"/>
</dbReference>
<reference evidence="1 2" key="1">
    <citation type="submission" date="2024-09" db="EMBL/GenBank/DDBJ databases">
        <authorList>
            <person name="Sun Q."/>
            <person name="Mori K."/>
        </authorList>
    </citation>
    <scope>NUCLEOTIDE SEQUENCE [LARGE SCALE GENOMIC DNA]</scope>
    <source>
        <strain evidence="1 2">JCM 13503</strain>
    </source>
</reference>
<evidence type="ECO:0000313" key="1">
    <source>
        <dbReference type="EMBL" id="MFB9993789.1"/>
    </source>
</evidence>
<sequence>MLPTLTLLCGLPGSGKTTLARRLEARGQTLRLSSDDWMVPLFGQHMPREVFDARLGVVRELQWELAARLLCLGLDVVLDDGFWRKAERDLYRLRAKEAGALCQVLFLDVSLAELQRRLTVRNAAAEAGTFLIDPAALALFHDWFEPPTADEPSVLLDLSSLPTPYEEGLEP</sequence>
<dbReference type="SUPFAM" id="SSF52540">
    <property type="entry name" value="P-loop containing nucleoside triphosphate hydrolases"/>
    <property type="match status" value="1"/>
</dbReference>
<keyword evidence="2" id="KW-1185">Reference proteome</keyword>
<dbReference type="Proteomes" id="UP001589733">
    <property type="component" value="Unassembled WGS sequence"/>
</dbReference>
<dbReference type="EMBL" id="JBHLYR010000055">
    <property type="protein sequence ID" value="MFB9993789.1"/>
    <property type="molecule type" value="Genomic_DNA"/>
</dbReference>
<gene>
    <name evidence="1" type="ORF">ACFFLM_17665</name>
</gene>
<name>A0ABV6B207_9DEIO</name>
<proteinExistence type="predicted"/>
<protein>
    <submittedName>
        <fullName evidence="1">AAA family ATPase</fullName>
    </submittedName>
</protein>